<dbReference type="GeneID" id="77850612"/>
<dbReference type="KEGG" id="vg:77850612"/>
<accession>A0A5P8PJP5</accession>
<dbReference type="RefSeq" id="YP_010644388.1">
    <property type="nucleotide sequence ID" value="NC_070624.1"/>
</dbReference>
<keyword evidence="2" id="KW-1185">Reference proteome</keyword>
<organism evidence="1 2">
    <name type="scientific">Bacillus phage 000TH010</name>
    <dbReference type="NCBI Taxonomy" id="2601652"/>
    <lineage>
        <taxon>Viruses</taxon>
        <taxon>Duplodnaviria</taxon>
        <taxon>Heunggongvirae</taxon>
        <taxon>Uroviricota</taxon>
        <taxon>Caudoviricetes</taxon>
        <taxon>Trautnerviridae</taxon>
        <taxon>Polsinellivirinae</taxon>
        <taxon>Rivavirus</taxon>
        <taxon>Rivavirus rv000TH010</taxon>
    </lineage>
</organism>
<protein>
    <submittedName>
        <fullName evidence="1">Uncharacterized protein</fullName>
    </submittedName>
</protein>
<evidence type="ECO:0000313" key="2">
    <source>
        <dbReference type="Proteomes" id="UP000325623"/>
    </source>
</evidence>
<name>A0A5P8PJP5_9CAUD</name>
<dbReference type="EMBL" id="MN176219">
    <property type="protein sequence ID" value="QFR56290.1"/>
    <property type="molecule type" value="Genomic_DNA"/>
</dbReference>
<gene>
    <name evidence="1" type="primary">77</name>
    <name evidence="1" type="ORF">000TH010_77</name>
</gene>
<dbReference type="Proteomes" id="UP000325623">
    <property type="component" value="Segment"/>
</dbReference>
<evidence type="ECO:0000313" key="1">
    <source>
        <dbReference type="EMBL" id="QFR56290.1"/>
    </source>
</evidence>
<proteinExistence type="predicted"/>
<sequence>MNIRDIIGAAIEAIHEVHRADFAIEVIQFRSDVWDGILEYHKERGGGKPTDDRFEFCGISTERKELMENAFRIVTFGTDLGGVINHEIVTESETTFTYSIVTPIRDPFITEDIFKEDVL</sequence>
<reference evidence="1 2" key="1">
    <citation type="submission" date="2019-07" db="EMBL/GenBank/DDBJ databases">
        <authorList>
            <person name="Tomko B.E."/>
            <person name="Krukonis G.P."/>
            <person name="Delesalle V.A."/>
        </authorList>
    </citation>
    <scope>NUCLEOTIDE SEQUENCE [LARGE SCALE GENOMIC DNA]</scope>
</reference>